<dbReference type="Proteomes" id="UP000296049">
    <property type="component" value="Unassembled WGS sequence"/>
</dbReference>
<reference evidence="2" key="1">
    <citation type="journal article" date="2013" name="Nat. Genet.">
        <title>The duck genome and transcriptome provide insight into an avian influenza virus reservoir species.</title>
        <authorList>
            <person name="Huang Y."/>
            <person name="Li Y."/>
            <person name="Burt D.W."/>
            <person name="Chen H."/>
            <person name="Zhang Y."/>
            <person name="Qian W."/>
            <person name="Kim H."/>
            <person name="Gan S."/>
            <person name="Zhao Y."/>
            <person name="Li J."/>
            <person name="Yi K."/>
            <person name="Feng H."/>
            <person name="Zhu P."/>
            <person name="Li B."/>
            <person name="Liu Q."/>
            <person name="Fairley S."/>
            <person name="Magor K.E."/>
            <person name="Du Z."/>
            <person name="Hu X."/>
            <person name="Goodman L."/>
            <person name="Tafer H."/>
            <person name="Vignal A."/>
            <person name="Lee T."/>
            <person name="Kim K.W."/>
            <person name="Sheng Z."/>
            <person name="An Y."/>
            <person name="Searle S."/>
            <person name="Herrero J."/>
            <person name="Groenen M.A."/>
            <person name="Crooijmans R.P."/>
            <person name="Faraut T."/>
            <person name="Cai Q."/>
            <person name="Webster R.G."/>
            <person name="Aldridge J.R."/>
            <person name="Warren W.C."/>
            <person name="Bartschat S."/>
            <person name="Kehr S."/>
            <person name="Marz M."/>
            <person name="Stadler P.F."/>
            <person name="Smith J."/>
            <person name="Kraus R.H."/>
            <person name="Zhao Y."/>
            <person name="Ren L."/>
            <person name="Fei J."/>
            <person name="Morisson M."/>
            <person name="Kaiser P."/>
            <person name="Griffin D.K."/>
            <person name="Rao M."/>
            <person name="Pitel F."/>
            <person name="Wang J."/>
            <person name="Li N."/>
        </authorList>
    </citation>
    <scope>NUCLEOTIDE SEQUENCE [LARGE SCALE GENOMIC DNA]</scope>
</reference>
<sequence length="78" mass="8559">MYCAGKKPDVPARCTGFADQVQHNSVPCAEHDNAAGPVTLKKAQQEESAQHASCVIGWWFAHLAEERRLFPFQDSASS</sequence>
<protein>
    <submittedName>
        <fullName evidence="1">Uncharacterized protein</fullName>
    </submittedName>
</protein>
<gene>
    <name evidence="1" type="ORF">Anapl_05655</name>
</gene>
<organism evidence="1 2">
    <name type="scientific">Anas platyrhynchos</name>
    <name type="common">Mallard</name>
    <name type="synonym">Anas boschas</name>
    <dbReference type="NCBI Taxonomy" id="8839"/>
    <lineage>
        <taxon>Eukaryota</taxon>
        <taxon>Metazoa</taxon>
        <taxon>Chordata</taxon>
        <taxon>Craniata</taxon>
        <taxon>Vertebrata</taxon>
        <taxon>Euteleostomi</taxon>
        <taxon>Archelosauria</taxon>
        <taxon>Archosauria</taxon>
        <taxon>Dinosauria</taxon>
        <taxon>Saurischia</taxon>
        <taxon>Theropoda</taxon>
        <taxon>Coelurosauria</taxon>
        <taxon>Aves</taxon>
        <taxon>Neognathae</taxon>
        <taxon>Galloanserae</taxon>
        <taxon>Anseriformes</taxon>
        <taxon>Anatidae</taxon>
        <taxon>Anatinae</taxon>
        <taxon>Anas</taxon>
    </lineage>
</organism>
<dbReference type="EMBL" id="KB742481">
    <property type="protein sequence ID" value="EOB07977.1"/>
    <property type="molecule type" value="Genomic_DNA"/>
</dbReference>
<proteinExistence type="predicted"/>
<keyword evidence="2" id="KW-1185">Reference proteome</keyword>
<evidence type="ECO:0000313" key="1">
    <source>
        <dbReference type="EMBL" id="EOB07977.1"/>
    </source>
</evidence>
<accession>R0KDC5</accession>
<dbReference type="AlphaFoldDB" id="R0KDC5"/>
<name>R0KDC5_ANAPL</name>
<evidence type="ECO:0000313" key="2">
    <source>
        <dbReference type="Proteomes" id="UP000296049"/>
    </source>
</evidence>